<evidence type="ECO:0000256" key="6">
    <source>
        <dbReference type="ARBA" id="ARBA00035136"/>
    </source>
</evidence>
<sequence>MAITSSAKRAIRTGERRRAFNLHRTDLMREALKHFRKLVLEGKHAEAEKMLPALYKALDKAAKRGVIKKNTSARKKSRAVLFLRKSQTKKK</sequence>
<dbReference type="Gene3D" id="1.20.58.110">
    <property type="entry name" value="Ribosomal protein S20"/>
    <property type="match status" value="1"/>
</dbReference>
<dbReference type="EMBL" id="MHLL01000028">
    <property type="protein sequence ID" value="OGZ08754.1"/>
    <property type="molecule type" value="Genomic_DNA"/>
</dbReference>
<comment type="function">
    <text evidence="7">Binds directly to 16S ribosomal RNA.</text>
</comment>
<evidence type="ECO:0000256" key="4">
    <source>
        <dbReference type="ARBA" id="ARBA00022980"/>
    </source>
</evidence>
<dbReference type="InterPro" id="IPR002583">
    <property type="entry name" value="Ribosomal_bS20"/>
</dbReference>
<keyword evidence="4 7" id="KW-0689">Ribosomal protein</keyword>
<dbReference type="NCBIfam" id="TIGR00029">
    <property type="entry name" value="S20"/>
    <property type="match status" value="1"/>
</dbReference>
<dbReference type="GO" id="GO:0070181">
    <property type="term" value="F:small ribosomal subunit rRNA binding"/>
    <property type="evidence" value="ECO:0007669"/>
    <property type="project" value="TreeGrafter"/>
</dbReference>
<evidence type="ECO:0000256" key="1">
    <source>
        <dbReference type="ARBA" id="ARBA00007634"/>
    </source>
</evidence>
<evidence type="ECO:0000256" key="2">
    <source>
        <dbReference type="ARBA" id="ARBA00022730"/>
    </source>
</evidence>
<name>A0A1G2D538_9BACT</name>
<keyword evidence="5 7" id="KW-0687">Ribonucleoprotein</keyword>
<organism evidence="8 9">
    <name type="scientific">Candidatus Lloydbacteria bacterium RIFCSPHIGHO2_02_FULL_50_13</name>
    <dbReference type="NCBI Taxonomy" id="1798661"/>
    <lineage>
        <taxon>Bacteria</taxon>
        <taxon>Candidatus Lloydiibacteriota</taxon>
    </lineage>
</organism>
<dbReference type="GO" id="GO:0006412">
    <property type="term" value="P:translation"/>
    <property type="evidence" value="ECO:0007669"/>
    <property type="project" value="UniProtKB-UniRule"/>
</dbReference>
<comment type="caution">
    <text evidence="8">The sequence shown here is derived from an EMBL/GenBank/DDBJ whole genome shotgun (WGS) entry which is preliminary data.</text>
</comment>
<dbReference type="STRING" id="1798661.A3D65_04090"/>
<dbReference type="PANTHER" id="PTHR33398:SF1">
    <property type="entry name" value="SMALL RIBOSOMAL SUBUNIT PROTEIN BS20C"/>
    <property type="match status" value="1"/>
</dbReference>
<dbReference type="PANTHER" id="PTHR33398">
    <property type="entry name" value="30S RIBOSOMAL PROTEIN S20"/>
    <property type="match status" value="1"/>
</dbReference>
<comment type="similarity">
    <text evidence="1 7">Belongs to the bacterial ribosomal protein bS20 family.</text>
</comment>
<evidence type="ECO:0000313" key="8">
    <source>
        <dbReference type="EMBL" id="OGZ08754.1"/>
    </source>
</evidence>
<evidence type="ECO:0000256" key="5">
    <source>
        <dbReference type="ARBA" id="ARBA00023274"/>
    </source>
</evidence>
<dbReference type="GO" id="GO:0015935">
    <property type="term" value="C:small ribosomal subunit"/>
    <property type="evidence" value="ECO:0007669"/>
    <property type="project" value="TreeGrafter"/>
</dbReference>
<dbReference type="Pfam" id="PF01649">
    <property type="entry name" value="Ribosomal_S20p"/>
    <property type="match status" value="1"/>
</dbReference>
<dbReference type="AlphaFoldDB" id="A0A1G2D538"/>
<keyword evidence="2 7" id="KW-0699">rRNA-binding</keyword>
<evidence type="ECO:0000256" key="7">
    <source>
        <dbReference type="HAMAP-Rule" id="MF_00500"/>
    </source>
</evidence>
<dbReference type="InterPro" id="IPR036510">
    <property type="entry name" value="Ribosomal_bS20_sf"/>
</dbReference>
<reference evidence="8 9" key="1">
    <citation type="journal article" date="2016" name="Nat. Commun.">
        <title>Thousands of microbial genomes shed light on interconnected biogeochemical processes in an aquifer system.</title>
        <authorList>
            <person name="Anantharaman K."/>
            <person name="Brown C.T."/>
            <person name="Hug L.A."/>
            <person name="Sharon I."/>
            <person name="Castelle C.J."/>
            <person name="Probst A.J."/>
            <person name="Thomas B.C."/>
            <person name="Singh A."/>
            <person name="Wilkins M.J."/>
            <person name="Karaoz U."/>
            <person name="Brodie E.L."/>
            <person name="Williams K.H."/>
            <person name="Hubbard S.S."/>
            <person name="Banfield J.F."/>
        </authorList>
    </citation>
    <scope>NUCLEOTIDE SEQUENCE [LARGE SCALE GENOMIC DNA]</scope>
</reference>
<dbReference type="SUPFAM" id="SSF46992">
    <property type="entry name" value="Ribosomal protein S20"/>
    <property type="match status" value="1"/>
</dbReference>
<proteinExistence type="inferred from homology"/>
<protein>
    <recommendedName>
        <fullName evidence="6 7">Small ribosomal subunit protein bS20</fullName>
    </recommendedName>
</protein>
<keyword evidence="3 7" id="KW-0694">RNA-binding</keyword>
<dbReference type="HAMAP" id="MF_00500">
    <property type="entry name" value="Ribosomal_bS20"/>
    <property type="match status" value="1"/>
</dbReference>
<evidence type="ECO:0000313" key="9">
    <source>
        <dbReference type="Proteomes" id="UP000177996"/>
    </source>
</evidence>
<dbReference type="Proteomes" id="UP000177996">
    <property type="component" value="Unassembled WGS sequence"/>
</dbReference>
<accession>A0A1G2D538</accession>
<dbReference type="GO" id="GO:0003735">
    <property type="term" value="F:structural constituent of ribosome"/>
    <property type="evidence" value="ECO:0007669"/>
    <property type="project" value="InterPro"/>
</dbReference>
<gene>
    <name evidence="7" type="primary">rpsT</name>
    <name evidence="8" type="ORF">A3D65_04090</name>
</gene>
<evidence type="ECO:0000256" key="3">
    <source>
        <dbReference type="ARBA" id="ARBA00022884"/>
    </source>
</evidence>